<accession>A0A133UIY8</accession>
<dbReference type="AlphaFoldDB" id="A0A133UIY8"/>
<keyword evidence="2" id="KW-1185">Reference proteome</keyword>
<reference evidence="1 2" key="1">
    <citation type="journal article" date="2016" name="Sci. Rep.">
        <title>Metabolic traits of an uncultured archaeal lineage -MSBL1- from brine pools of the Red Sea.</title>
        <authorList>
            <person name="Mwirichia R."/>
            <person name="Alam I."/>
            <person name="Rashid M."/>
            <person name="Vinu M."/>
            <person name="Ba-Alawi W."/>
            <person name="Anthony Kamau A."/>
            <person name="Kamanda Ngugi D."/>
            <person name="Goker M."/>
            <person name="Klenk H.P."/>
            <person name="Bajic V."/>
            <person name="Stingl U."/>
        </authorList>
    </citation>
    <scope>NUCLEOTIDE SEQUENCE [LARGE SCALE GENOMIC DNA]</scope>
    <source>
        <strain evidence="1">SCGC-AAA259E19</strain>
    </source>
</reference>
<dbReference type="EMBL" id="LHXO01000076">
    <property type="protein sequence ID" value="KXA94168.1"/>
    <property type="molecule type" value="Genomic_DNA"/>
</dbReference>
<evidence type="ECO:0000313" key="1">
    <source>
        <dbReference type="EMBL" id="KXA94168.1"/>
    </source>
</evidence>
<organism evidence="1 2">
    <name type="scientific">candidate division MSBL1 archaeon SCGC-AAA259E19</name>
    <dbReference type="NCBI Taxonomy" id="1698264"/>
    <lineage>
        <taxon>Archaea</taxon>
        <taxon>Methanobacteriati</taxon>
        <taxon>Methanobacteriota</taxon>
        <taxon>candidate division MSBL1</taxon>
    </lineage>
</organism>
<name>A0A133UIY8_9EURY</name>
<gene>
    <name evidence="1" type="ORF">AKJ65_05180</name>
</gene>
<sequence>MIFSVDEDKAQLEELEKKNFSDLGILEREDLEEWVVKKPELLGEELIVITTEYENYEELK</sequence>
<comment type="caution">
    <text evidence="1">The sequence shown here is derived from an EMBL/GenBank/DDBJ whole genome shotgun (WGS) entry which is preliminary data.</text>
</comment>
<evidence type="ECO:0000313" key="2">
    <source>
        <dbReference type="Proteomes" id="UP000070284"/>
    </source>
</evidence>
<protein>
    <submittedName>
        <fullName evidence="1">Uncharacterized protein</fullName>
    </submittedName>
</protein>
<proteinExistence type="predicted"/>
<dbReference type="Proteomes" id="UP000070284">
    <property type="component" value="Unassembled WGS sequence"/>
</dbReference>